<feature type="domain" description="UAS" evidence="1">
    <location>
        <begin position="107"/>
        <end position="233"/>
    </location>
</feature>
<comment type="caution">
    <text evidence="2">The sequence shown here is derived from an EMBL/GenBank/DDBJ whole genome shotgun (WGS) entry which is preliminary data.</text>
</comment>
<evidence type="ECO:0000259" key="1">
    <source>
        <dbReference type="SMART" id="SM00594"/>
    </source>
</evidence>
<dbReference type="PANTHER" id="PTHR23322">
    <property type="entry name" value="FAS-ASSOCIATED PROTEIN"/>
    <property type="match status" value="1"/>
</dbReference>
<dbReference type="Gene3D" id="3.40.30.10">
    <property type="entry name" value="Glutaredoxin"/>
    <property type="match status" value="1"/>
</dbReference>
<evidence type="ECO:0000313" key="3">
    <source>
        <dbReference type="Proteomes" id="UP000494165"/>
    </source>
</evidence>
<dbReference type="Pfam" id="PF14555">
    <property type="entry name" value="UBA_4"/>
    <property type="match status" value="1"/>
</dbReference>
<accession>A0A8S1CCS9</accession>
<dbReference type="Proteomes" id="UP000494165">
    <property type="component" value="Unassembled WGS sequence"/>
</dbReference>
<dbReference type="SMART" id="SM00594">
    <property type="entry name" value="UAS"/>
    <property type="match status" value="1"/>
</dbReference>
<dbReference type="PANTHER" id="PTHR23322:SF6">
    <property type="entry name" value="UBX DOMAIN-CONTAINING PROTEIN 7"/>
    <property type="match status" value="1"/>
</dbReference>
<evidence type="ECO:0000313" key="2">
    <source>
        <dbReference type="EMBL" id="CAB3367207.1"/>
    </source>
</evidence>
<dbReference type="SUPFAM" id="SSF52833">
    <property type="entry name" value="Thioredoxin-like"/>
    <property type="match status" value="1"/>
</dbReference>
<organism evidence="2 3">
    <name type="scientific">Cloeon dipterum</name>
    <dbReference type="NCBI Taxonomy" id="197152"/>
    <lineage>
        <taxon>Eukaryota</taxon>
        <taxon>Metazoa</taxon>
        <taxon>Ecdysozoa</taxon>
        <taxon>Arthropoda</taxon>
        <taxon>Hexapoda</taxon>
        <taxon>Insecta</taxon>
        <taxon>Pterygota</taxon>
        <taxon>Palaeoptera</taxon>
        <taxon>Ephemeroptera</taxon>
        <taxon>Pisciforma</taxon>
        <taxon>Baetidae</taxon>
        <taxon>Cloeon</taxon>
    </lineage>
</organism>
<dbReference type="GO" id="GO:0005634">
    <property type="term" value="C:nucleus"/>
    <property type="evidence" value="ECO:0007669"/>
    <property type="project" value="TreeGrafter"/>
</dbReference>
<dbReference type="InterPro" id="IPR006577">
    <property type="entry name" value="UAS"/>
</dbReference>
<dbReference type="CDD" id="cd02958">
    <property type="entry name" value="UAS"/>
    <property type="match status" value="1"/>
</dbReference>
<gene>
    <name evidence="2" type="ORF">CLODIP_2_CD04278</name>
</gene>
<dbReference type="InterPro" id="IPR036249">
    <property type="entry name" value="Thioredoxin-like_sf"/>
</dbReference>
<keyword evidence="3" id="KW-1185">Reference proteome</keyword>
<dbReference type="InterPro" id="IPR050730">
    <property type="entry name" value="UBX_domain-protein"/>
</dbReference>
<dbReference type="OrthoDB" id="270602at2759"/>
<dbReference type="GO" id="GO:0043161">
    <property type="term" value="P:proteasome-mediated ubiquitin-dependent protein catabolic process"/>
    <property type="evidence" value="ECO:0007669"/>
    <property type="project" value="TreeGrafter"/>
</dbReference>
<dbReference type="Pfam" id="PF13899">
    <property type="entry name" value="Thioredoxin_7"/>
    <property type="match status" value="1"/>
</dbReference>
<dbReference type="AlphaFoldDB" id="A0A8S1CCS9"/>
<dbReference type="EMBL" id="CADEPI010000029">
    <property type="protein sequence ID" value="CAB3367207.1"/>
    <property type="molecule type" value="Genomic_DNA"/>
</dbReference>
<sequence>MADDPLKRFIEITGASEDEAANFLGSRTDVEVCVNDYFDYLASGNAPPPAEPEVRAPIAPVEDVMLPPDVANPHALPVVVDNLRDFRVEAELQQAALTGEGDTSRRRFEDLFRPPVDLLFKGGDFLNARDFAKSEKKWILVDLQNSNVFLSVVLNRDLWQSPSLTSYIQEHFLLVQYNVTSTEGSKFQRTYNVDESDYPHVQVIDPRTGESLEKLGGEGVSLDPVYVTAFLKAFIHLNGSPDNFDAPKKVTPRDVRRLLEEERELQEAIQRSMS</sequence>
<proteinExistence type="predicted"/>
<dbReference type="CDD" id="cd14273">
    <property type="entry name" value="UBA_TAP-C_like"/>
    <property type="match status" value="1"/>
</dbReference>
<dbReference type="GO" id="GO:0043130">
    <property type="term" value="F:ubiquitin binding"/>
    <property type="evidence" value="ECO:0007669"/>
    <property type="project" value="TreeGrafter"/>
</dbReference>
<name>A0A8S1CCS9_9INSE</name>
<reference evidence="2 3" key="1">
    <citation type="submission" date="2020-04" db="EMBL/GenBank/DDBJ databases">
        <authorList>
            <person name="Alioto T."/>
            <person name="Alioto T."/>
            <person name="Gomez Garrido J."/>
        </authorList>
    </citation>
    <scope>NUCLEOTIDE SEQUENCE [LARGE SCALE GENOMIC DNA]</scope>
</reference>
<protein>
    <recommendedName>
        <fullName evidence="1">UAS domain-containing protein</fullName>
    </recommendedName>
</protein>